<dbReference type="EMBL" id="CP144692">
    <property type="protein sequence ID" value="WVY97210.1"/>
    <property type="molecule type" value="Genomic_DNA"/>
</dbReference>
<dbReference type="AlphaFoldDB" id="A0AAQ3RMJ2"/>
<accession>A0AAQ3RMJ2</accession>
<evidence type="ECO:0000313" key="1">
    <source>
        <dbReference type="EMBL" id="WVY97210.1"/>
    </source>
</evidence>
<keyword evidence="2" id="KW-1185">Reference proteome</keyword>
<name>A0AAQ3RMJ2_VIGMU</name>
<organism evidence="1 2">
    <name type="scientific">Vigna mungo</name>
    <name type="common">Black gram</name>
    <name type="synonym">Phaseolus mungo</name>
    <dbReference type="NCBI Taxonomy" id="3915"/>
    <lineage>
        <taxon>Eukaryota</taxon>
        <taxon>Viridiplantae</taxon>
        <taxon>Streptophyta</taxon>
        <taxon>Embryophyta</taxon>
        <taxon>Tracheophyta</taxon>
        <taxon>Spermatophyta</taxon>
        <taxon>Magnoliopsida</taxon>
        <taxon>eudicotyledons</taxon>
        <taxon>Gunneridae</taxon>
        <taxon>Pentapetalae</taxon>
        <taxon>rosids</taxon>
        <taxon>fabids</taxon>
        <taxon>Fabales</taxon>
        <taxon>Fabaceae</taxon>
        <taxon>Papilionoideae</taxon>
        <taxon>50 kb inversion clade</taxon>
        <taxon>NPAAA clade</taxon>
        <taxon>indigoferoid/millettioid clade</taxon>
        <taxon>Phaseoleae</taxon>
        <taxon>Vigna</taxon>
    </lineage>
</organism>
<gene>
    <name evidence="1" type="ORF">V8G54_029361</name>
</gene>
<reference evidence="1 2" key="1">
    <citation type="journal article" date="2023" name="Life. Sci Alliance">
        <title>Evolutionary insights into 3D genome organization and epigenetic landscape of Vigna mungo.</title>
        <authorList>
            <person name="Junaid A."/>
            <person name="Singh B."/>
            <person name="Bhatia S."/>
        </authorList>
    </citation>
    <scope>NUCLEOTIDE SEQUENCE [LARGE SCALE GENOMIC DNA]</scope>
    <source>
        <strain evidence="1">Urdbean</strain>
    </source>
</reference>
<sequence>MGIPWEIAKLGVRQGMWGAVKKFDPGLRTYEKQRTSGVPLSPCARAANINTKISMDYLSSLENTTTDLLETENEDSSDKPVGRNIPKLLIVGLRKWEGGCDILCFLLSEMVGQFPLAVELEIEMLLLALELLLSIVDLVGSHG</sequence>
<evidence type="ECO:0000313" key="2">
    <source>
        <dbReference type="Proteomes" id="UP001374535"/>
    </source>
</evidence>
<dbReference type="Proteomes" id="UP001374535">
    <property type="component" value="Chromosome 9"/>
</dbReference>
<protein>
    <submittedName>
        <fullName evidence="1">Uncharacterized protein</fullName>
    </submittedName>
</protein>
<proteinExistence type="predicted"/>